<dbReference type="PANTHER" id="PTHR10015">
    <property type="entry name" value="HEAT SHOCK TRANSCRIPTION FACTOR"/>
    <property type="match status" value="1"/>
</dbReference>
<proteinExistence type="predicted"/>
<evidence type="ECO:0000256" key="1">
    <source>
        <dbReference type="SAM" id="Coils"/>
    </source>
</evidence>
<dbReference type="GO" id="GO:0000978">
    <property type="term" value="F:RNA polymerase II cis-regulatory region sequence-specific DNA binding"/>
    <property type="evidence" value="ECO:0007669"/>
    <property type="project" value="TreeGrafter"/>
</dbReference>
<reference evidence="2" key="1">
    <citation type="submission" date="2023-03" db="EMBL/GenBank/DDBJ databases">
        <authorList>
            <person name="Julca I."/>
        </authorList>
    </citation>
    <scope>NUCLEOTIDE SEQUENCE</scope>
</reference>
<keyword evidence="1" id="KW-0175">Coiled coil</keyword>
<evidence type="ECO:0000313" key="2">
    <source>
        <dbReference type="EMBL" id="CAI9087842.1"/>
    </source>
</evidence>
<dbReference type="PANTHER" id="PTHR10015:SF161">
    <property type="entry name" value="HEAT STRESS TRANSCRIPTION FACTOR A-4A"/>
    <property type="match status" value="1"/>
</dbReference>
<organism evidence="2 3">
    <name type="scientific">Oldenlandia corymbosa var. corymbosa</name>
    <dbReference type="NCBI Taxonomy" id="529605"/>
    <lineage>
        <taxon>Eukaryota</taxon>
        <taxon>Viridiplantae</taxon>
        <taxon>Streptophyta</taxon>
        <taxon>Embryophyta</taxon>
        <taxon>Tracheophyta</taxon>
        <taxon>Spermatophyta</taxon>
        <taxon>Magnoliopsida</taxon>
        <taxon>eudicotyledons</taxon>
        <taxon>Gunneridae</taxon>
        <taxon>Pentapetalae</taxon>
        <taxon>asterids</taxon>
        <taxon>lamiids</taxon>
        <taxon>Gentianales</taxon>
        <taxon>Rubiaceae</taxon>
        <taxon>Rubioideae</taxon>
        <taxon>Spermacoceae</taxon>
        <taxon>Hedyotis-Oldenlandia complex</taxon>
        <taxon>Oldenlandia</taxon>
    </lineage>
</organism>
<dbReference type="GO" id="GO:0003700">
    <property type="term" value="F:DNA-binding transcription factor activity"/>
    <property type="evidence" value="ECO:0007669"/>
    <property type="project" value="TreeGrafter"/>
</dbReference>
<protein>
    <submittedName>
        <fullName evidence="2">OLC1v1022023C1</fullName>
    </submittedName>
</protein>
<dbReference type="Proteomes" id="UP001161247">
    <property type="component" value="Chromosome 1"/>
</dbReference>
<dbReference type="InterPro" id="IPR036388">
    <property type="entry name" value="WH-like_DNA-bd_sf"/>
</dbReference>
<dbReference type="GO" id="GO:0006357">
    <property type="term" value="P:regulation of transcription by RNA polymerase II"/>
    <property type="evidence" value="ECO:0007669"/>
    <property type="project" value="TreeGrafter"/>
</dbReference>
<dbReference type="GO" id="GO:0034605">
    <property type="term" value="P:cellular response to heat"/>
    <property type="evidence" value="ECO:0007669"/>
    <property type="project" value="TreeGrafter"/>
</dbReference>
<name>A0AAV1C0N8_OLDCO</name>
<feature type="coiled-coil region" evidence="1">
    <location>
        <begin position="51"/>
        <end position="99"/>
    </location>
</feature>
<dbReference type="AlphaFoldDB" id="A0AAV1C0N8"/>
<gene>
    <name evidence="2" type="ORF">OLC1_LOCUS565</name>
</gene>
<dbReference type="GO" id="GO:0005634">
    <property type="term" value="C:nucleus"/>
    <property type="evidence" value="ECO:0007669"/>
    <property type="project" value="TreeGrafter"/>
</dbReference>
<keyword evidence="3" id="KW-1185">Reference proteome</keyword>
<evidence type="ECO:0000313" key="3">
    <source>
        <dbReference type="Proteomes" id="UP001161247"/>
    </source>
</evidence>
<dbReference type="Gene3D" id="1.10.10.10">
    <property type="entry name" value="Winged helix-like DNA-binding domain superfamily/Winged helix DNA-binding domain"/>
    <property type="match status" value="1"/>
</dbReference>
<accession>A0AAV1C0N8</accession>
<dbReference type="EMBL" id="OX459118">
    <property type="protein sequence ID" value="CAI9087842.1"/>
    <property type="molecule type" value="Genomic_DNA"/>
</dbReference>
<sequence>MSLALQGFRKTDPEQWEFANEDFVRGQPHLLKNIYRRKPVHSHSGQGAVHSQLTESDRQKYRDEIERLKNDKEVLHMELRRYKKEEEGLESQLKGFNDHILHLRQKQKNMISLLAGNIEKPVVVKKQMAQHDLPNKKRSLPWNTLRDEISMEITSQVSSKEDSGVTSLLAFNDNLLQQLDSSLTFWEKVLTDIGQISGKHSSSPVMDESRNCAESPAMSYTQQNVDDVDTGSKTSEIDVNCEPKTAMVAVVSASEEQVAVKPTNVTAGVNDGFWSQFLTDNPGPNDASEVQSDRKDLLGRKNESKSLDQGRYWLNMKSVNNLPEQLGHLAPAERT</sequence>